<keyword evidence="2" id="KW-0150">Chloroplast</keyword>
<dbReference type="PANTHER" id="PTHR33926">
    <property type="entry name" value="PROTEIN TIC 22, CHLOROPLASTIC"/>
    <property type="match status" value="1"/>
</dbReference>
<comment type="subcellular location">
    <subcellularLocation>
        <location evidence="1">Plastid</location>
        <location evidence="1">Chloroplast</location>
    </subcellularLocation>
</comment>
<name>A0A7C8ZPM3_OPUST</name>
<dbReference type="EMBL" id="GISG01149422">
    <property type="protein sequence ID" value="MBA4647173.1"/>
    <property type="molecule type" value="Transcribed_RNA"/>
</dbReference>
<accession>A0A7C8ZPM3</accession>
<evidence type="ECO:0000256" key="2">
    <source>
        <dbReference type="ARBA" id="ARBA00022528"/>
    </source>
</evidence>
<dbReference type="GO" id="GO:0015031">
    <property type="term" value="P:protein transport"/>
    <property type="evidence" value="ECO:0007669"/>
    <property type="project" value="InterPro"/>
</dbReference>
<dbReference type="InterPro" id="IPR007378">
    <property type="entry name" value="Tic22-like"/>
</dbReference>
<dbReference type="GO" id="GO:0009507">
    <property type="term" value="C:chloroplast"/>
    <property type="evidence" value="ECO:0007669"/>
    <property type="project" value="UniProtKB-SubCell"/>
</dbReference>
<dbReference type="Gene3D" id="3.40.1350.100">
    <property type="match status" value="2"/>
</dbReference>
<reference evidence="4" key="2">
    <citation type="submission" date="2020-07" db="EMBL/GenBank/DDBJ databases">
        <authorList>
            <person name="Vera ALvarez R."/>
            <person name="Arias-Moreno D.M."/>
            <person name="Jimenez-Jacinto V."/>
            <person name="Jimenez-Bremont J.F."/>
            <person name="Swaminathan K."/>
            <person name="Moose S.P."/>
            <person name="Guerrero-Gonzalez M.L."/>
            <person name="Marino-Ramirez L."/>
            <person name="Landsman D."/>
            <person name="Rodriguez-Kessler M."/>
            <person name="Delgado-Sanchez P."/>
        </authorList>
    </citation>
    <scope>NUCLEOTIDE SEQUENCE</scope>
    <source>
        <tissue evidence="4">Cladode</tissue>
    </source>
</reference>
<proteinExistence type="predicted"/>
<sequence length="290" mass="32265">MNFLQSNQKSPPLLSSSPPPQFHLQQLFANLQNNCNGFFQNITNHFNAHLSNFAVSSTKSPLFARIPHLNETQIKTVQLRQGIEMSNEEIEQRLAGVPVYALTNGDEEFVLISDAKSGRSLGLFCFREQDADALLEQMTSMEPTMGHGSKVVPVALNKVFQLKVNGVAFRLIPEAAQIKNALKEKGRAGLEEFVGVPVFQSKSLILMSENERYRPVFFRQEDLENSLLKASRQQGRLNPAFRQGDIHVADLEDIIKGMKDGSCSTWDDVVFVPPGFEAATDPSQLKSSAK</sequence>
<organism evidence="4">
    <name type="scientific">Opuntia streptacantha</name>
    <name type="common">Prickly pear cactus</name>
    <name type="synonym">Opuntia cardona</name>
    <dbReference type="NCBI Taxonomy" id="393608"/>
    <lineage>
        <taxon>Eukaryota</taxon>
        <taxon>Viridiplantae</taxon>
        <taxon>Streptophyta</taxon>
        <taxon>Embryophyta</taxon>
        <taxon>Tracheophyta</taxon>
        <taxon>Spermatophyta</taxon>
        <taxon>Magnoliopsida</taxon>
        <taxon>eudicotyledons</taxon>
        <taxon>Gunneridae</taxon>
        <taxon>Pentapetalae</taxon>
        <taxon>Caryophyllales</taxon>
        <taxon>Cactineae</taxon>
        <taxon>Cactaceae</taxon>
        <taxon>Opuntioideae</taxon>
        <taxon>Opuntia</taxon>
    </lineage>
</organism>
<evidence type="ECO:0000313" key="4">
    <source>
        <dbReference type="EMBL" id="MBA4647173.1"/>
    </source>
</evidence>
<evidence type="ECO:0000256" key="3">
    <source>
        <dbReference type="ARBA" id="ARBA00022640"/>
    </source>
</evidence>
<reference evidence="4" key="1">
    <citation type="journal article" date="2013" name="J. Plant Res.">
        <title>Effect of fungi and light on seed germination of three Opuntia species from semiarid lands of central Mexico.</title>
        <authorList>
            <person name="Delgado-Sanchez P."/>
            <person name="Jimenez-Bremont J.F."/>
            <person name="Guerrero-Gonzalez Mde L."/>
            <person name="Flores J."/>
        </authorList>
    </citation>
    <scope>NUCLEOTIDE SEQUENCE</scope>
    <source>
        <tissue evidence="4">Cladode</tissue>
    </source>
</reference>
<protein>
    <recommendedName>
        <fullName evidence="5">Protein TIC 22-like, chloroplastic</fullName>
    </recommendedName>
</protein>
<evidence type="ECO:0008006" key="5">
    <source>
        <dbReference type="Google" id="ProtNLM"/>
    </source>
</evidence>
<evidence type="ECO:0000256" key="1">
    <source>
        <dbReference type="ARBA" id="ARBA00004229"/>
    </source>
</evidence>
<dbReference type="AlphaFoldDB" id="A0A7C8ZPM3"/>
<dbReference type="PANTHER" id="PTHR33926:SF1">
    <property type="entry name" value="PROTEIN TIC 22-LIKE, CHLOROPLASTIC"/>
    <property type="match status" value="1"/>
</dbReference>
<keyword evidence="3" id="KW-0934">Plastid</keyword>
<dbReference type="Pfam" id="PF04278">
    <property type="entry name" value="Tic22"/>
    <property type="match status" value="1"/>
</dbReference>